<reference evidence="1 2" key="1">
    <citation type="journal article" date="2019" name="Int. J. Syst. Evol. Microbiol.">
        <title>The Global Catalogue of Microorganisms (GCM) 10K type strain sequencing project: providing services to taxonomists for standard genome sequencing and annotation.</title>
        <authorList>
            <consortium name="The Broad Institute Genomics Platform"/>
            <consortium name="The Broad Institute Genome Sequencing Center for Infectious Disease"/>
            <person name="Wu L."/>
            <person name="Ma J."/>
        </authorList>
    </citation>
    <scope>NUCLEOTIDE SEQUENCE [LARGE SCALE GENOMIC DNA]</scope>
    <source>
        <strain evidence="1 2">JCM 4788</strain>
    </source>
</reference>
<keyword evidence="2" id="KW-1185">Reference proteome</keyword>
<protein>
    <submittedName>
        <fullName evidence="1">Uncharacterized protein</fullName>
    </submittedName>
</protein>
<accession>A0ABN0Z5C0</accession>
<dbReference type="Proteomes" id="UP001500879">
    <property type="component" value="Unassembled WGS sequence"/>
</dbReference>
<evidence type="ECO:0000313" key="2">
    <source>
        <dbReference type="Proteomes" id="UP001500879"/>
    </source>
</evidence>
<evidence type="ECO:0000313" key="1">
    <source>
        <dbReference type="EMBL" id="GAA0434267.1"/>
    </source>
</evidence>
<name>A0ABN0Z5C0_9ACTN</name>
<dbReference type="EMBL" id="BAAABX010000076">
    <property type="protein sequence ID" value="GAA0434267.1"/>
    <property type="molecule type" value="Genomic_DNA"/>
</dbReference>
<gene>
    <name evidence="1" type="ORF">GCM10010357_64730</name>
</gene>
<comment type="caution">
    <text evidence="1">The sequence shown here is derived from an EMBL/GenBank/DDBJ whole genome shotgun (WGS) entry which is preliminary data.</text>
</comment>
<sequence>MAAKLSRLHVLTAHGSPASWEGRHLFQGDCLECHQNMSLHFTASVMGHSDLVEMVLRVQAEHCLAEHPREDQ</sequence>
<proteinExistence type="predicted"/>
<organism evidence="1 2">
    <name type="scientific">Streptomyces luteireticuli</name>
    <dbReference type="NCBI Taxonomy" id="173858"/>
    <lineage>
        <taxon>Bacteria</taxon>
        <taxon>Bacillati</taxon>
        <taxon>Actinomycetota</taxon>
        <taxon>Actinomycetes</taxon>
        <taxon>Kitasatosporales</taxon>
        <taxon>Streptomycetaceae</taxon>
        <taxon>Streptomyces</taxon>
    </lineage>
</organism>